<dbReference type="NCBIfam" id="TIGR00251">
    <property type="entry name" value="DUF167 family protein"/>
    <property type="match status" value="1"/>
</dbReference>
<dbReference type="InterPro" id="IPR036591">
    <property type="entry name" value="YggU-like_sf"/>
</dbReference>
<name>A0A2H0PW30_9BACT</name>
<dbReference type="GO" id="GO:0005737">
    <property type="term" value="C:cytoplasm"/>
    <property type="evidence" value="ECO:0007669"/>
    <property type="project" value="TreeGrafter"/>
</dbReference>
<gene>
    <name evidence="3" type="ORF">COV41_01795</name>
</gene>
<organism evidence="3 4">
    <name type="scientific">Candidatus Brennerbacteria bacterium CG11_big_fil_rev_8_21_14_0_20_43_10</name>
    <dbReference type="NCBI Taxonomy" id="1974523"/>
    <lineage>
        <taxon>Bacteria</taxon>
        <taxon>Candidatus Brenneribacteriota</taxon>
    </lineage>
</organism>
<dbReference type="SUPFAM" id="SSF69786">
    <property type="entry name" value="YggU-like"/>
    <property type="match status" value="1"/>
</dbReference>
<evidence type="ECO:0000256" key="1">
    <source>
        <dbReference type="ARBA" id="ARBA00010364"/>
    </source>
</evidence>
<evidence type="ECO:0000313" key="4">
    <source>
        <dbReference type="Proteomes" id="UP000236846"/>
    </source>
</evidence>
<sequence length="72" mass="8127">MRIFVTVKPNAPKTSIEQIDHYHYRIAVREPPIRGKANAAVIHACADYFHVPQSSIHIVSGYTSRNKILDIA</sequence>
<dbReference type="PANTHER" id="PTHR13420:SF7">
    <property type="entry name" value="UPF0235 PROTEIN C15ORF40"/>
    <property type="match status" value="1"/>
</dbReference>
<dbReference type="PANTHER" id="PTHR13420">
    <property type="entry name" value="UPF0235 PROTEIN C15ORF40"/>
    <property type="match status" value="1"/>
</dbReference>
<comment type="caution">
    <text evidence="3">The sequence shown here is derived from an EMBL/GenBank/DDBJ whole genome shotgun (WGS) entry which is preliminary data.</text>
</comment>
<reference evidence="3 4" key="1">
    <citation type="submission" date="2017-09" db="EMBL/GenBank/DDBJ databases">
        <title>Depth-based differentiation of microbial function through sediment-hosted aquifers and enrichment of novel symbionts in the deep terrestrial subsurface.</title>
        <authorList>
            <person name="Probst A.J."/>
            <person name="Ladd B."/>
            <person name="Jarett J.K."/>
            <person name="Geller-Mcgrath D.E."/>
            <person name="Sieber C.M."/>
            <person name="Emerson J.B."/>
            <person name="Anantharaman K."/>
            <person name="Thomas B.C."/>
            <person name="Malmstrom R."/>
            <person name="Stieglmeier M."/>
            <person name="Klingl A."/>
            <person name="Woyke T."/>
            <person name="Ryan C.M."/>
            <person name="Banfield J.F."/>
        </authorList>
    </citation>
    <scope>NUCLEOTIDE SEQUENCE [LARGE SCALE GENOMIC DNA]</scope>
    <source>
        <strain evidence="3">CG11_big_fil_rev_8_21_14_0_20_43_10</strain>
    </source>
</reference>
<evidence type="ECO:0000313" key="3">
    <source>
        <dbReference type="EMBL" id="PIR26261.1"/>
    </source>
</evidence>
<comment type="similarity">
    <text evidence="1 2">Belongs to the UPF0235 family.</text>
</comment>
<dbReference type="AlphaFoldDB" id="A0A2H0PW30"/>
<accession>A0A2H0PW30</accession>
<protein>
    <recommendedName>
        <fullName evidence="2">UPF0235 protein COV41_01795</fullName>
    </recommendedName>
</protein>
<dbReference type="EMBL" id="PCXE01000031">
    <property type="protein sequence ID" value="PIR26261.1"/>
    <property type="molecule type" value="Genomic_DNA"/>
</dbReference>
<dbReference type="Proteomes" id="UP000236846">
    <property type="component" value="Unassembled WGS sequence"/>
</dbReference>
<evidence type="ECO:0000256" key="2">
    <source>
        <dbReference type="HAMAP-Rule" id="MF_00634"/>
    </source>
</evidence>
<dbReference type="Gene3D" id="3.30.1200.10">
    <property type="entry name" value="YggU-like"/>
    <property type="match status" value="1"/>
</dbReference>
<proteinExistence type="inferred from homology"/>
<dbReference type="HAMAP" id="MF_00634">
    <property type="entry name" value="UPF0235"/>
    <property type="match status" value="1"/>
</dbReference>
<dbReference type="InterPro" id="IPR003746">
    <property type="entry name" value="DUF167"/>
</dbReference>
<dbReference type="SMART" id="SM01152">
    <property type="entry name" value="DUF167"/>
    <property type="match status" value="1"/>
</dbReference>
<dbReference type="Pfam" id="PF02594">
    <property type="entry name" value="DUF167"/>
    <property type="match status" value="1"/>
</dbReference>